<dbReference type="STRING" id="94128.A0A2A3E8I5"/>
<dbReference type="AlphaFoldDB" id="A0A2A3E8I5"/>
<name>A0A2A3E8I5_APICC</name>
<sequence length="156" mass="17451">MLGYNNHFVANAIKFIKYVVILYTIFISVQSQRPPFAGSSKPYPGVLPQYLEEQKTINNINEKTIASRLGASSNDSLGAPLGAAPTITTSTSTIPSDLPVDALGNVDLVNRIKTWPREKQPFWYINWKQIQEHRGDSKNRAQLVQTEPNQRSFFAG</sequence>
<protein>
    <submittedName>
        <fullName evidence="1">Uncharacterized protein</fullName>
    </submittedName>
</protein>
<evidence type="ECO:0000313" key="1">
    <source>
        <dbReference type="EMBL" id="PBC28083.1"/>
    </source>
</evidence>
<evidence type="ECO:0000313" key="2">
    <source>
        <dbReference type="Proteomes" id="UP000242457"/>
    </source>
</evidence>
<dbReference type="EMBL" id="KZ288324">
    <property type="protein sequence ID" value="PBC28083.1"/>
    <property type="molecule type" value="Genomic_DNA"/>
</dbReference>
<keyword evidence="2" id="KW-1185">Reference proteome</keyword>
<reference evidence="1 2" key="1">
    <citation type="submission" date="2014-07" db="EMBL/GenBank/DDBJ databases">
        <title>Genomic and transcriptomic analysis on Apis cerana provide comprehensive insights into honey bee biology.</title>
        <authorList>
            <person name="Diao Q."/>
            <person name="Sun L."/>
            <person name="Zheng H."/>
            <person name="Zheng H."/>
            <person name="Xu S."/>
            <person name="Wang S."/>
            <person name="Zeng Z."/>
            <person name="Hu F."/>
            <person name="Su S."/>
            <person name="Wu J."/>
        </authorList>
    </citation>
    <scope>NUCLEOTIDE SEQUENCE [LARGE SCALE GENOMIC DNA]</scope>
    <source>
        <tissue evidence="1">Pupae without intestine</tissue>
    </source>
</reference>
<gene>
    <name evidence="1" type="ORF">APICC_08363</name>
</gene>
<dbReference type="Proteomes" id="UP000242457">
    <property type="component" value="Unassembled WGS sequence"/>
</dbReference>
<proteinExistence type="predicted"/>
<accession>A0A2A3E8I5</accession>
<organism evidence="1 2">
    <name type="scientific">Apis cerana cerana</name>
    <name type="common">Oriental honeybee</name>
    <dbReference type="NCBI Taxonomy" id="94128"/>
    <lineage>
        <taxon>Eukaryota</taxon>
        <taxon>Metazoa</taxon>
        <taxon>Ecdysozoa</taxon>
        <taxon>Arthropoda</taxon>
        <taxon>Hexapoda</taxon>
        <taxon>Insecta</taxon>
        <taxon>Pterygota</taxon>
        <taxon>Neoptera</taxon>
        <taxon>Endopterygota</taxon>
        <taxon>Hymenoptera</taxon>
        <taxon>Apocrita</taxon>
        <taxon>Aculeata</taxon>
        <taxon>Apoidea</taxon>
        <taxon>Anthophila</taxon>
        <taxon>Apidae</taxon>
        <taxon>Apis</taxon>
    </lineage>
</organism>
<dbReference type="OrthoDB" id="6612236at2759"/>